<organism evidence="3 4">
    <name type="scientific">Tetraparma gracilis</name>
    <dbReference type="NCBI Taxonomy" id="2962635"/>
    <lineage>
        <taxon>Eukaryota</taxon>
        <taxon>Sar</taxon>
        <taxon>Stramenopiles</taxon>
        <taxon>Ochrophyta</taxon>
        <taxon>Bolidophyceae</taxon>
        <taxon>Parmales</taxon>
        <taxon>Triparmaceae</taxon>
        <taxon>Tetraparma</taxon>
    </lineage>
</organism>
<reference evidence="3 4" key="1">
    <citation type="journal article" date="2023" name="Commun. Biol.">
        <title>Genome analysis of Parmales, the sister group of diatoms, reveals the evolutionary specialization of diatoms from phago-mixotrophs to photoautotrophs.</title>
        <authorList>
            <person name="Ban H."/>
            <person name="Sato S."/>
            <person name="Yoshikawa S."/>
            <person name="Yamada K."/>
            <person name="Nakamura Y."/>
            <person name="Ichinomiya M."/>
            <person name="Sato N."/>
            <person name="Blanc-Mathieu R."/>
            <person name="Endo H."/>
            <person name="Kuwata A."/>
            <person name="Ogata H."/>
        </authorList>
    </citation>
    <scope>NUCLEOTIDE SEQUENCE [LARGE SCALE GENOMIC DNA]</scope>
</reference>
<name>A0ABQ6MA43_9STRA</name>
<feature type="transmembrane region" description="Helical" evidence="2">
    <location>
        <begin position="84"/>
        <end position="107"/>
    </location>
</feature>
<keyword evidence="2" id="KW-0472">Membrane</keyword>
<dbReference type="Gene3D" id="1.20.1250.20">
    <property type="entry name" value="MFS general substrate transporter like domains"/>
    <property type="match status" value="1"/>
</dbReference>
<evidence type="ECO:0008006" key="5">
    <source>
        <dbReference type="Google" id="ProtNLM"/>
    </source>
</evidence>
<dbReference type="Proteomes" id="UP001165060">
    <property type="component" value="Unassembled WGS sequence"/>
</dbReference>
<sequence>MLAAGACRGCINSVVMFVLVNKHGMTPSSLAAFSAGVILAAIFGNAVIFPRSYDAIGPRAMLSVFCVVTAVSFGSAYASEDYPVLYIAHIIAPFTFAISCAPAGQLMAADMAARDAPGAAGTVQALTMLGMDLGMGVAPVLANTLYGSDGSPWAYAWAGLLLLLAGSAYWCAGAKDDAFDAEVGEKGKDRLSRKRGHTLAYDKKPAASRRRSSAWAA</sequence>
<dbReference type="Pfam" id="PF07690">
    <property type="entry name" value="MFS_1"/>
    <property type="match status" value="1"/>
</dbReference>
<keyword evidence="2" id="KW-1133">Transmembrane helix</keyword>
<proteinExistence type="predicted"/>
<keyword evidence="4" id="KW-1185">Reference proteome</keyword>
<feature type="transmembrane region" description="Helical" evidence="2">
    <location>
        <begin position="30"/>
        <end position="48"/>
    </location>
</feature>
<feature type="compositionally biased region" description="Basic residues" evidence="1">
    <location>
        <begin position="206"/>
        <end position="217"/>
    </location>
</feature>
<accession>A0ABQ6MA43</accession>
<comment type="caution">
    <text evidence="3">The sequence shown here is derived from an EMBL/GenBank/DDBJ whole genome shotgun (WGS) entry which is preliminary data.</text>
</comment>
<feature type="transmembrane region" description="Helical" evidence="2">
    <location>
        <begin position="154"/>
        <end position="172"/>
    </location>
</feature>
<feature type="transmembrane region" description="Helical" evidence="2">
    <location>
        <begin position="60"/>
        <end position="78"/>
    </location>
</feature>
<keyword evidence="2" id="KW-0812">Transmembrane</keyword>
<dbReference type="InterPro" id="IPR011701">
    <property type="entry name" value="MFS"/>
</dbReference>
<evidence type="ECO:0000256" key="1">
    <source>
        <dbReference type="SAM" id="MobiDB-lite"/>
    </source>
</evidence>
<feature type="transmembrane region" description="Helical" evidence="2">
    <location>
        <begin position="119"/>
        <end position="142"/>
    </location>
</feature>
<feature type="region of interest" description="Disordered" evidence="1">
    <location>
        <begin position="184"/>
        <end position="217"/>
    </location>
</feature>
<evidence type="ECO:0000313" key="4">
    <source>
        <dbReference type="Proteomes" id="UP001165060"/>
    </source>
</evidence>
<dbReference type="InterPro" id="IPR036259">
    <property type="entry name" value="MFS_trans_sf"/>
</dbReference>
<evidence type="ECO:0000256" key="2">
    <source>
        <dbReference type="SAM" id="Phobius"/>
    </source>
</evidence>
<dbReference type="SUPFAM" id="SSF103473">
    <property type="entry name" value="MFS general substrate transporter"/>
    <property type="match status" value="1"/>
</dbReference>
<evidence type="ECO:0000313" key="3">
    <source>
        <dbReference type="EMBL" id="GMI22462.1"/>
    </source>
</evidence>
<protein>
    <recommendedName>
        <fullName evidence="5">MFS transporter</fullName>
    </recommendedName>
</protein>
<dbReference type="EMBL" id="BRYB01001290">
    <property type="protein sequence ID" value="GMI22462.1"/>
    <property type="molecule type" value="Genomic_DNA"/>
</dbReference>
<gene>
    <name evidence="3" type="ORF">TeGR_g9140</name>
</gene>